<organism evidence="1 2">
    <name type="scientific">Caligus rogercresseyi</name>
    <name type="common">Sea louse</name>
    <dbReference type="NCBI Taxonomy" id="217165"/>
    <lineage>
        <taxon>Eukaryota</taxon>
        <taxon>Metazoa</taxon>
        <taxon>Ecdysozoa</taxon>
        <taxon>Arthropoda</taxon>
        <taxon>Crustacea</taxon>
        <taxon>Multicrustacea</taxon>
        <taxon>Hexanauplia</taxon>
        <taxon>Copepoda</taxon>
        <taxon>Siphonostomatoida</taxon>
        <taxon>Caligidae</taxon>
        <taxon>Caligus</taxon>
    </lineage>
</organism>
<dbReference type="InterPro" id="IPR036397">
    <property type="entry name" value="RNaseH_sf"/>
</dbReference>
<proteinExistence type="predicted"/>
<dbReference type="Gene3D" id="3.30.420.10">
    <property type="entry name" value="Ribonuclease H-like superfamily/Ribonuclease H"/>
    <property type="match status" value="1"/>
</dbReference>
<evidence type="ECO:0000313" key="1">
    <source>
        <dbReference type="EMBL" id="QQP53926.1"/>
    </source>
</evidence>
<dbReference type="PANTHER" id="PTHR47326:SF1">
    <property type="entry name" value="HTH PSQ-TYPE DOMAIN-CONTAINING PROTEIN"/>
    <property type="match status" value="1"/>
</dbReference>
<accession>A0A7T8KDK4</accession>
<dbReference type="AlphaFoldDB" id="A0A7T8KDK4"/>
<reference evidence="2" key="1">
    <citation type="submission" date="2021-01" db="EMBL/GenBank/DDBJ databases">
        <title>Caligus Genome Assembly.</title>
        <authorList>
            <person name="Gallardo-Escarate C."/>
        </authorList>
    </citation>
    <scope>NUCLEOTIDE SEQUENCE [LARGE SCALE GENOMIC DNA]</scope>
</reference>
<dbReference type="GO" id="GO:0003676">
    <property type="term" value="F:nucleic acid binding"/>
    <property type="evidence" value="ECO:0007669"/>
    <property type="project" value="InterPro"/>
</dbReference>
<feature type="non-terminal residue" evidence="1">
    <location>
        <position position="1"/>
    </location>
</feature>
<dbReference type="OrthoDB" id="7540217at2759"/>
<dbReference type="EMBL" id="CP045893">
    <property type="protein sequence ID" value="QQP53926.1"/>
    <property type="molecule type" value="Genomic_DNA"/>
</dbReference>
<protein>
    <submittedName>
        <fullName evidence="1">Transposable element tcb2 transposase</fullName>
    </submittedName>
</protein>
<evidence type="ECO:0000313" key="2">
    <source>
        <dbReference type="Proteomes" id="UP000595437"/>
    </source>
</evidence>
<dbReference type="PANTHER" id="PTHR47326">
    <property type="entry name" value="TRANSPOSABLE ELEMENT TC3 TRANSPOSASE-LIKE PROTEIN"/>
    <property type="match status" value="1"/>
</dbReference>
<dbReference type="Proteomes" id="UP000595437">
    <property type="component" value="Chromosome 4"/>
</dbReference>
<keyword evidence="2" id="KW-1185">Reference proteome</keyword>
<gene>
    <name evidence="1" type="ORF">FKW44_006575</name>
</gene>
<name>A0A7T8KDK4_CALRO</name>
<sequence>IFTIDASHNRRSDRWICLDADEVKPFMKTKNPASNMFLAVISTEGDVMSPYFFQKKETVNKEVYKRVLEEVVVPWMDDVADGRLYTFQHDSAPAHRAKIVIDFLALKTPNFWPPSFLPANTPDLNPYDYYLWGKVEGLACKKYHNSVETLKQSIIKTTKELDPQEVSRACISFRRRVDFVVKNGGSHYE</sequence>